<evidence type="ECO:0000256" key="2">
    <source>
        <dbReference type="ARBA" id="ARBA00022692"/>
    </source>
</evidence>
<evidence type="ECO:0000313" key="9">
    <source>
        <dbReference type="Proteomes" id="UP000042958"/>
    </source>
</evidence>
<reference evidence="7" key="1">
    <citation type="submission" date="2014-11" db="EMBL/GenBank/DDBJ databases">
        <authorList>
            <person name="Zhu J."/>
            <person name="Qi W."/>
            <person name="Song R."/>
        </authorList>
    </citation>
    <scope>NUCLEOTIDE SEQUENCE [LARGE SCALE GENOMIC DNA]</scope>
</reference>
<keyword evidence="4 6" id="KW-0472">Membrane</keyword>
<comment type="subcellular location">
    <subcellularLocation>
        <location evidence="1">Membrane</location>
        <topology evidence="1">Single-pass membrane protein</topology>
    </subcellularLocation>
</comment>
<dbReference type="GO" id="GO:0005509">
    <property type="term" value="F:calcium ion binding"/>
    <property type="evidence" value="ECO:0007669"/>
    <property type="project" value="InterPro"/>
</dbReference>
<dbReference type="PANTHER" id="PTHR12883">
    <property type="entry name" value="ADIPOCYTE-SPECIFIC PROTEIN 4-RELATED"/>
    <property type="match status" value="1"/>
</dbReference>
<keyword evidence="2 6" id="KW-0812">Transmembrane</keyword>
<evidence type="ECO:0000256" key="6">
    <source>
        <dbReference type="SAM" id="Phobius"/>
    </source>
</evidence>
<accession>A0A0F7TCW2</accession>
<feature type="compositionally biased region" description="Basic and acidic residues" evidence="5">
    <location>
        <begin position="397"/>
        <end position="418"/>
    </location>
</feature>
<dbReference type="Proteomes" id="UP000190744">
    <property type="component" value="Unassembled WGS sequence"/>
</dbReference>
<dbReference type="GO" id="GO:0005783">
    <property type="term" value="C:endoplasmic reticulum"/>
    <property type="evidence" value="ECO:0007669"/>
    <property type="project" value="InterPro"/>
</dbReference>
<evidence type="ECO:0000313" key="8">
    <source>
        <dbReference type="EMBL" id="OOQ86110.1"/>
    </source>
</evidence>
<gene>
    <name evidence="8" type="ORF">PEBR_24391</name>
    <name evidence="7" type="ORF">PMG11_00888</name>
</gene>
<evidence type="ECO:0000313" key="7">
    <source>
        <dbReference type="EMBL" id="CEJ54584.1"/>
    </source>
</evidence>
<feature type="compositionally biased region" description="Basic residues" evidence="5">
    <location>
        <begin position="419"/>
        <end position="431"/>
    </location>
</feature>
<feature type="transmembrane region" description="Helical" evidence="6">
    <location>
        <begin position="70"/>
        <end position="89"/>
    </location>
</feature>
<dbReference type="EMBL" id="CDHK01000001">
    <property type="protein sequence ID" value="CEJ54584.1"/>
    <property type="molecule type" value="Genomic_DNA"/>
</dbReference>
<dbReference type="PANTHER" id="PTHR12883:SF0">
    <property type="entry name" value="PAT COMPLEX SUBUNIT CCDC47"/>
    <property type="match status" value="1"/>
</dbReference>
<sequence length="431" mass="49559">MAGVFKNVFGSQPSRAANPDDDFADFVEAPNPSPVSLVADTTTIPAFSTQGTVPYTKWYRIWERTSPSDFMQEAMIMPFILVVVLFHLWGTRKNRRKARDWAKAHIPALQKEFAVVGFDGISRSGPEEVTVELASPEKLLKEKSAHEFAAYATGRQNVAFLDIALTMPKRYNPITYIMEYVFSFFFESWETPAEKYEALMYAFDGKEKDLVPVLAKDTSSVKVPNSTYDGFIWAVVHKSHMRKFRTDRYDASITFSKDHPKLPSWVTVMSESAEITDTLLTPELIQAIEQAGNDFEFLIVTDQPIDKPTKIDETVPKKRIQLSVNLSSGYSSTLPLFNQFLRFADKLVSVAHWRPEVMRKVRNVRDEEIKKLRRADEEEKAEERKIAAEKLKKEERERLLRGMTAEEQRKYLERESQKGQRKSMKKSTRKG</sequence>
<dbReference type="EMBL" id="LJBN01000155">
    <property type="protein sequence ID" value="OOQ86110.1"/>
    <property type="molecule type" value="Genomic_DNA"/>
</dbReference>
<evidence type="ECO:0000313" key="10">
    <source>
        <dbReference type="Proteomes" id="UP000190744"/>
    </source>
</evidence>
<organism evidence="7 9">
    <name type="scientific">Penicillium brasilianum</name>
    <dbReference type="NCBI Taxonomy" id="104259"/>
    <lineage>
        <taxon>Eukaryota</taxon>
        <taxon>Fungi</taxon>
        <taxon>Dikarya</taxon>
        <taxon>Ascomycota</taxon>
        <taxon>Pezizomycotina</taxon>
        <taxon>Eurotiomycetes</taxon>
        <taxon>Eurotiomycetidae</taxon>
        <taxon>Eurotiales</taxon>
        <taxon>Aspergillaceae</taxon>
        <taxon>Penicillium</taxon>
    </lineage>
</organism>
<feature type="region of interest" description="Disordered" evidence="5">
    <location>
        <begin position="397"/>
        <end position="431"/>
    </location>
</feature>
<keyword evidence="3 6" id="KW-1133">Transmembrane helix</keyword>
<evidence type="ECO:0000256" key="5">
    <source>
        <dbReference type="SAM" id="MobiDB-lite"/>
    </source>
</evidence>
<dbReference type="GO" id="GO:0032469">
    <property type="term" value="P:endoplasmic reticulum calcium ion homeostasis"/>
    <property type="evidence" value="ECO:0007669"/>
    <property type="project" value="InterPro"/>
</dbReference>
<proteinExistence type="predicted"/>
<keyword evidence="9" id="KW-1185">Reference proteome</keyword>
<dbReference type="AlphaFoldDB" id="A0A0F7TCW2"/>
<protein>
    <submittedName>
        <fullName evidence="7 8">DUF1682 domain protein</fullName>
    </submittedName>
</protein>
<reference evidence="8" key="3">
    <citation type="submission" date="2015-09" db="EMBL/GenBank/DDBJ databases">
        <authorList>
            <person name="Jackson K.R."/>
            <person name="Lunt B.L."/>
            <person name="Fisher J.N.B."/>
            <person name="Gardner A.V."/>
            <person name="Bailey M.E."/>
            <person name="Deus L.M."/>
            <person name="Earl A.S."/>
            <person name="Gibby P.D."/>
            <person name="Hartmann K.A."/>
            <person name="Liu J.E."/>
            <person name="Manci A.M."/>
            <person name="Nielsen D.A."/>
            <person name="Solomon M.B."/>
            <person name="Breakwell D.P."/>
            <person name="Burnett S.H."/>
            <person name="Grose J.H."/>
        </authorList>
    </citation>
    <scope>NUCLEOTIDE SEQUENCE [LARGE SCALE GENOMIC DNA]</scope>
    <source>
        <strain evidence="8">LaBioMMi 136</strain>
    </source>
</reference>
<reference evidence="10" key="4">
    <citation type="submission" date="2015-09" db="EMBL/GenBank/DDBJ databases">
        <authorList>
            <person name="Fill T.P."/>
            <person name="Baretta J.F."/>
            <person name="de Almeida L.G."/>
            <person name="Rocha M."/>
            <person name="de Souza D.H."/>
            <person name="Malavazi I."/>
            <person name="Cerdeira L.T."/>
            <person name="Hong H."/>
            <person name="Samborskyy M."/>
            <person name="de Vasconcelos A.T."/>
            <person name="Leadlay P."/>
            <person name="Rodrigues-Filho E."/>
        </authorList>
    </citation>
    <scope>NUCLEOTIDE SEQUENCE [LARGE SCALE GENOMIC DNA]</scope>
    <source>
        <strain evidence="10">LaBioMMi 136</strain>
    </source>
</reference>
<reference evidence="9" key="2">
    <citation type="journal article" date="2015" name="Genome Announc.">
        <title>Draft genome sequence of the fungus Penicillium brasilianum MG11.</title>
        <authorList>
            <person name="Horn F."/>
            <person name="Linde J."/>
            <person name="Mattern D.J."/>
            <person name="Walther G."/>
            <person name="Guthke R."/>
            <person name="Brakhage A.A."/>
            <person name="Valiante V."/>
        </authorList>
    </citation>
    <scope>NUCLEOTIDE SEQUENCE [LARGE SCALE GENOMIC DNA]</scope>
    <source>
        <strain evidence="9">MG11</strain>
    </source>
</reference>
<evidence type="ECO:0000256" key="1">
    <source>
        <dbReference type="ARBA" id="ARBA00004167"/>
    </source>
</evidence>
<dbReference type="OrthoDB" id="10039147at2759"/>
<name>A0A0F7TCW2_PENBI</name>
<dbReference type="InterPro" id="IPR012879">
    <property type="entry name" value="CCDC47"/>
</dbReference>
<evidence type="ECO:0000256" key="4">
    <source>
        <dbReference type="ARBA" id="ARBA00023136"/>
    </source>
</evidence>
<dbReference type="Proteomes" id="UP000042958">
    <property type="component" value="Unassembled WGS sequence"/>
</dbReference>
<dbReference type="Pfam" id="PF07946">
    <property type="entry name" value="CCDC47"/>
    <property type="match status" value="1"/>
</dbReference>
<evidence type="ECO:0000256" key="3">
    <source>
        <dbReference type="ARBA" id="ARBA00022989"/>
    </source>
</evidence>
<dbReference type="STRING" id="104259.A0A0F7TCW2"/>
<dbReference type="GO" id="GO:0016020">
    <property type="term" value="C:membrane"/>
    <property type="evidence" value="ECO:0007669"/>
    <property type="project" value="UniProtKB-SubCell"/>
</dbReference>